<accession>A0A4R1GGU5</accession>
<feature type="transmembrane region" description="Helical" evidence="11">
    <location>
        <begin position="20"/>
        <end position="39"/>
    </location>
</feature>
<dbReference type="GO" id="GO:0015628">
    <property type="term" value="P:protein secretion by the type II secretion system"/>
    <property type="evidence" value="ECO:0007669"/>
    <property type="project" value="InterPro"/>
</dbReference>
<sequence>MDDAEFSPMPGKVCPRPNGFTLIELLVAITILAILAMLVPSMAGMIERASRDSAQQELISLMSLARSEAIQRQQPVTFCRGGPAACAGNAMQGETRWDGGLMFVDTNQTRSFISADDEVLRYTAFDDVTRVTWSRGDAITFEADGSVTGYSNGTFKLIHRNEPDTVHCLILSLQGRVRSAEQEDCD</sequence>
<dbReference type="InterPro" id="IPR022346">
    <property type="entry name" value="T2SS_GspH"/>
</dbReference>
<evidence type="ECO:0000256" key="6">
    <source>
        <dbReference type="ARBA" id="ARBA00022692"/>
    </source>
</evidence>
<dbReference type="GO" id="GO:0015627">
    <property type="term" value="C:type II protein secretion system complex"/>
    <property type="evidence" value="ECO:0007669"/>
    <property type="project" value="InterPro"/>
</dbReference>
<evidence type="ECO:0000256" key="2">
    <source>
        <dbReference type="ARBA" id="ARBA00021549"/>
    </source>
</evidence>
<dbReference type="EMBL" id="SMFU01000009">
    <property type="protein sequence ID" value="TCK05935.1"/>
    <property type="molecule type" value="Genomic_DNA"/>
</dbReference>
<dbReference type="InterPro" id="IPR012902">
    <property type="entry name" value="N_methyl_site"/>
</dbReference>
<protein>
    <recommendedName>
        <fullName evidence="2">Type II secretion system protein H</fullName>
    </recommendedName>
    <alternativeName>
        <fullName evidence="10">General secretion pathway protein H</fullName>
    </alternativeName>
</protein>
<dbReference type="AlphaFoldDB" id="A0A4R1GGU5"/>
<evidence type="ECO:0000256" key="8">
    <source>
        <dbReference type="ARBA" id="ARBA00023136"/>
    </source>
</evidence>
<dbReference type="Pfam" id="PF07963">
    <property type="entry name" value="N_methyl"/>
    <property type="match status" value="1"/>
</dbReference>
<gene>
    <name evidence="13" type="ORF">CLV83_2876</name>
</gene>
<dbReference type="SUPFAM" id="SSF54523">
    <property type="entry name" value="Pili subunits"/>
    <property type="match status" value="1"/>
</dbReference>
<evidence type="ECO:0000256" key="9">
    <source>
        <dbReference type="ARBA" id="ARBA00025772"/>
    </source>
</evidence>
<organism evidence="13 14">
    <name type="scientific">Marinobacterium mangrovicola</name>
    <dbReference type="NCBI Taxonomy" id="1476959"/>
    <lineage>
        <taxon>Bacteria</taxon>
        <taxon>Pseudomonadati</taxon>
        <taxon>Pseudomonadota</taxon>
        <taxon>Gammaproteobacteria</taxon>
        <taxon>Oceanospirillales</taxon>
        <taxon>Oceanospirillaceae</taxon>
        <taxon>Marinobacterium</taxon>
    </lineage>
</organism>
<dbReference type="GO" id="GO:0005886">
    <property type="term" value="C:plasma membrane"/>
    <property type="evidence" value="ECO:0007669"/>
    <property type="project" value="UniProtKB-SubCell"/>
</dbReference>
<evidence type="ECO:0000256" key="3">
    <source>
        <dbReference type="ARBA" id="ARBA00022475"/>
    </source>
</evidence>
<dbReference type="Proteomes" id="UP000294546">
    <property type="component" value="Unassembled WGS sequence"/>
</dbReference>
<reference evidence="13 14" key="1">
    <citation type="submission" date="2019-03" db="EMBL/GenBank/DDBJ databases">
        <title>Genomic Encyclopedia of Archaeal and Bacterial Type Strains, Phase II (KMG-II): from individual species to whole genera.</title>
        <authorList>
            <person name="Goeker M."/>
        </authorList>
    </citation>
    <scope>NUCLEOTIDE SEQUENCE [LARGE SCALE GENOMIC DNA]</scope>
    <source>
        <strain evidence="13 14">DSM 27697</strain>
    </source>
</reference>
<evidence type="ECO:0000313" key="13">
    <source>
        <dbReference type="EMBL" id="TCK05935.1"/>
    </source>
</evidence>
<evidence type="ECO:0000256" key="5">
    <source>
        <dbReference type="ARBA" id="ARBA00022519"/>
    </source>
</evidence>
<dbReference type="Pfam" id="PF12019">
    <property type="entry name" value="GspH"/>
    <property type="match status" value="1"/>
</dbReference>
<keyword evidence="5" id="KW-0997">Cell inner membrane</keyword>
<name>A0A4R1GGU5_9GAMM</name>
<evidence type="ECO:0000256" key="4">
    <source>
        <dbReference type="ARBA" id="ARBA00022481"/>
    </source>
</evidence>
<dbReference type="Gene3D" id="3.55.40.10">
    <property type="entry name" value="minor pseudopilin epsh domain"/>
    <property type="match status" value="1"/>
</dbReference>
<feature type="domain" description="General secretion pathway GspH" evidence="12">
    <location>
        <begin position="55"/>
        <end position="175"/>
    </location>
</feature>
<evidence type="ECO:0000256" key="10">
    <source>
        <dbReference type="ARBA" id="ARBA00030775"/>
    </source>
</evidence>
<comment type="similarity">
    <text evidence="9">Belongs to the GSP H family.</text>
</comment>
<keyword evidence="3" id="KW-1003">Cell membrane</keyword>
<comment type="subcellular location">
    <subcellularLocation>
        <location evidence="1">Cell inner membrane</location>
        <topology evidence="1">Single-pass membrane protein</topology>
    </subcellularLocation>
</comment>
<keyword evidence="6 11" id="KW-0812">Transmembrane</keyword>
<keyword evidence="8 11" id="KW-0472">Membrane</keyword>
<dbReference type="NCBIfam" id="TIGR02532">
    <property type="entry name" value="IV_pilin_GFxxxE"/>
    <property type="match status" value="1"/>
</dbReference>
<proteinExistence type="inferred from homology"/>
<evidence type="ECO:0000313" key="14">
    <source>
        <dbReference type="Proteomes" id="UP000294546"/>
    </source>
</evidence>
<dbReference type="RefSeq" id="WP_132293621.1">
    <property type="nucleotide sequence ID" value="NZ_SMFU01000009.1"/>
</dbReference>
<evidence type="ECO:0000256" key="11">
    <source>
        <dbReference type="SAM" id="Phobius"/>
    </source>
</evidence>
<evidence type="ECO:0000256" key="1">
    <source>
        <dbReference type="ARBA" id="ARBA00004377"/>
    </source>
</evidence>
<evidence type="ECO:0000256" key="7">
    <source>
        <dbReference type="ARBA" id="ARBA00022989"/>
    </source>
</evidence>
<keyword evidence="7 11" id="KW-1133">Transmembrane helix</keyword>
<comment type="caution">
    <text evidence="13">The sequence shown here is derived from an EMBL/GenBank/DDBJ whole genome shotgun (WGS) entry which is preliminary data.</text>
</comment>
<dbReference type="OrthoDB" id="5624462at2"/>
<dbReference type="InterPro" id="IPR045584">
    <property type="entry name" value="Pilin-like"/>
</dbReference>
<evidence type="ECO:0000259" key="12">
    <source>
        <dbReference type="Pfam" id="PF12019"/>
    </source>
</evidence>
<keyword evidence="4" id="KW-0488">Methylation</keyword>
<keyword evidence="14" id="KW-1185">Reference proteome</keyword>